<dbReference type="RefSeq" id="WP_071482391.1">
    <property type="nucleotide sequence ID" value="NZ_CP024899.1"/>
</dbReference>
<dbReference type="InterPro" id="IPR036390">
    <property type="entry name" value="WH_DNA-bd_sf"/>
</dbReference>
<dbReference type="Pfam" id="PF02082">
    <property type="entry name" value="Rrf2"/>
    <property type="match status" value="1"/>
</dbReference>
<dbReference type="GO" id="GO:0003700">
    <property type="term" value="F:DNA-binding transcription factor activity"/>
    <property type="evidence" value="ECO:0007669"/>
    <property type="project" value="TreeGrafter"/>
</dbReference>
<accession>A0A2K8KDF1</accession>
<dbReference type="InterPro" id="IPR036388">
    <property type="entry name" value="WH-like_DNA-bd_sf"/>
</dbReference>
<dbReference type="OrthoDB" id="9795923at2"/>
<dbReference type="STRING" id="441209.GCA_001870665_03412"/>
<dbReference type="PANTHER" id="PTHR33221:SF4">
    <property type="entry name" value="HTH-TYPE TRANSCRIPTIONAL REPRESSOR NSRR"/>
    <property type="match status" value="1"/>
</dbReference>
<dbReference type="NCBIfam" id="TIGR00738">
    <property type="entry name" value="rrf2_super"/>
    <property type="match status" value="1"/>
</dbReference>
<evidence type="ECO:0000313" key="3">
    <source>
        <dbReference type="Proteomes" id="UP000228948"/>
    </source>
</evidence>
<organism evidence="2 3">
    <name type="scientific">Roseinatronobacter bogoriensis subsp. barguzinensis</name>
    <dbReference type="NCBI Taxonomy" id="441209"/>
    <lineage>
        <taxon>Bacteria</taxon>
        <taxon>Pseudomonadati</taxon>
        <taxon>Pseudomonadota</taxon>
        <taxon>Alphaproteobacteria</taxon>
        <taxon>Rhodobacterales</taxon>
        <taxon>Paracoccaceae</taxon>
        <taxon>Roseinatronobacter</taxon>
    </lineage>
</organism>
<keyword evidence="3" id="KW-1185">Reference proteome</keyword>
<dbReference type="PROSITE" id="PS51197">
    <property type="entry name" value="HTH_RRF2_2"/>
    <property type="match status" value="1"/>
</dbReference>
<dbReference type="GO" id="GO:0005829">
    <property type="term" value="C:cytosol"/>
    <property type="evidence" value="ECO:0007669"/>
    <property type="project" value="TreeGrafter"/>
</dbReference>
<dbReference type="InterPro" id="IPR000944">
    <property type="entry name" value="Tscrpt_reg_Rrf2"/>
</dbReference>
<protein>
    <submittedName>
        <fullName evidence="2">BadM/Rrf2 family transcriptional regulator</fullName>
    </submittedName>
</protein>
<sequence length="140" mass="15093">MQLSKFTDYALRVLLLAASAPGRNTTIREAAEIYGISHAHLKKVVLMLSKEGYLESMRGHGGGFRLGLPPEQINLGALIRATETDFALVECFDPNSSCSIASTCVLPGILDEALAAFLNVMDKYTLHDIVLQPKAFAIGA</sequence>
<dbReference type="PROSITE" id="PS01332">
    <property type="entry name" value="HTH_RRF2_1"/>
    <property type="match status" value="1"/>
</dbReference>
<dbReference type="EMBL" id="CP024899">
    <property type="protein sequence ID" value="ATX67479.1"/>
    <property type="molecule type" value="Genomic_DNA"/>
</dbReference>
<dbReference type="SUPFAM" id="SSF46785">
    <property type="entry name" value="Winged helix' DNA-binding domain"/>
    <property type="match status" value="1"/>
</dbReference>
<dbReference type="GO" id="GO:0003677">
    <property type="term" value="F:DNA binding"/>
    <property type="evidence" value="ECO:0007669"/>
    <property type="project" value="UniProtKB-KW"/>
</dbReference>
<name>A0A2K8KDF1_9RHOB</name>
<dbReference type="Proteomes" id="UP000228948">
    <property type="component" value="Chromosome"/>
</dbReference>
<evidence type="ECO:0000313" key="2">
    <source>
        <dbReference type="EMBL" id="ATX67479.1"/>
    </source>
</evidence>
<gene>
    <name evidence="2" type="ORF">BG454_18040</name>
</gene>
<dbReference type="AlphaFoldDB" id="A0A2K8KDF1"/>
<dbReference type="KEGG" id="rbg:BG454_18040"/>
<evidence type="ECO:0000256" key="1">
    <source>
        <dbReference type="ARBA" id="ARBA00023125"/>
    </source>
</evidence>
<dbReference type="Gene3D" id="1.10.10.10">
    <property type="entry name" value="Winged helix-like DNA-binding domain superfamily/Winged helix DNA-binding domain"/>
    <property type="match status" value="1"/>
</dbReference>
<reference evidence="2 3" key="1">
    <citation type="submission" date="2017-11" db="EMBL/GenBank/DDBJ databases">
        <title>Revised Sequence and Annotation of the Rhodobaca barguzinensis strain alga05 Genome.</title>
        <authorList>
            <person name="Kopejtka K."/>
            <person name="Tomasch J.M."/>
            <person name="Bunk B."/>
            <person name="Koblizek M."/>
        </authorList>
    </citation>
    <scope>NUCLEOTIDE SEQUENCE [LARGE SCALE GENOMIC DNA]</scope>
    <source>
        <strain evidence="3">alga05</strain>
    </source>
</reference>
<keyword evidence="1" id="KW-0238">DNA-binding</keyword>
<dbReference type="PANTHER" id="PTHR33221">
    <property type="entry name" value="WINGED HELIX-TURN-HELIX TRANSCRIPTIONAL REGULATOR, RRF2 FAMILY"/>
    <property type="match status" value="1"/>
</dbReference>
<dbReference type="InterPro" id="IPR030489">
    <property type="entry name" value="TR_Rrf2-type_CS"/>
</dbReference>
<proteinExistence type="predicted"/>